<dbReference type="EMBL" id="JACFXU010000015">
    <property type="protein sequence ID" value="MBA6413742.1"/>
    <property type="molecule type" value="Genomic_DNA"/>
</dbReference>
<evidence type="ECO:0000256" key="3">
    <source>
        <dbReference type="ARBA" id="ARBA00022723"/>
    </source>
</evidence>
<reference evidence="8 9" key="1">
    <citation type="submission" date="2020-07" db="EMBL/GenBank/DDBJ databases">
        <title>Halieaceae bacterium, F7430, whole genome shotgun sequencing project.</title>
        <authorList>
            <person name="Jiang S."/>
            <person name="Liu Z.W."/>
            <person name="Du Z.J."/>
        </authorList>
    </citation>
    <scope>NUCLEOTIDE SEQUENCE [LARGE SCALE GENOMIC DNA]</scope>
    <source>
        <strain evidence="8 9">F7430</strain>
    </source>
</reference>
<dbReference type="Pfam" id="PF00293">
    <property type="entry name" value="NUDIX"/>
    <property type="match status" value="1"/>
</dbReference>
<dbReference type="GO" id="GO:0046872">
    <property type="term" value="F:metal ion binding"/>
    <property type="evidence" value="ECO:0007669"/>
    <property type="project" value="UniProtKB-KW"/>
</dbReference>
<organism evidence="8 9">
    <name type="scientific">Sediminihaliea albiluteola</name>
    <dbReference type="NCBI Taxonomy" id="2758564"/>
    <lineage>
        <taxon>Bacteria</taxon>
        <taxon>Pseudomonadati</taxon>
        <taxon>Pseudomonadota</taxon>
        <taxon>Gammaproteobacteria</taxon>
        <taxon>Cellvibrionales</taxon>
        <taxon>Halieaceae</taxon>
        <taxon>Sediminihaliea</taxon>
    </lineage>
</organism>
<feature type="domain" description="Nudix hydrolase" evidence="7">
    <location>
        <begin position="25"/>
        <end position="156"/>
    </location>
</feature>
<dbReference type="SUPFAM" id="SSF55811">
    <property type="entry name" value="Nudix"/>
    <property type="match status" value="1"/>
</dbReference>
<dbReference type="NCBIfam" id="NF007980">
    <property type="entry name" value="PRK10707.1"/>
    <property type="match status" value="1"/>
</dbReference>
<name>A0A7W2TXH4_9GAMM</name>
<sequence>MRASELLAALAQRFPPRVAAWQGQGRQAGVLVALTDESQPQVVLGRRALHLPLHPGEVAFPGGKREPQDRSIWDTALRESHEEVALPPSQVNALAQLPPLQTRSSYQVHPCVGLIPPEQPLMADPAEFDSVFTLPLLQFAERDSFRLELMGYQGSEVYVPHYEIADVLVWGVTATVLAQIVNVVYDAGLDLKRA</sequence>
<keyword evidence="6" id="KW-0464">Manganese</keyword>
<dbReference type="InterPro" id="IPR045121">
    <property type="entry name" value="CoAse"/>
</dbReference>
<comment type="caution">
    <text evidence="8">The sequence shown here is derived from an EMBL/GenBank/DDBJ whole genome shotgun (WGS) entry which is preliminary data.</text>
</comment>
<evidence type="ECO:0000256" key="6">
    <source>
        <dbReference type="ARBA" id="ARBA00023211"/>
    </source>
</evidence>
<dbReference type="CDD" id="cd03426">
    <property type="entry name" value="NUDIX_CoAse_Nudt7"/>
    <property type="match status" value="1"/>
</dbReference>
<dbReference type="Gene3D" id="3.90.79.10">
    <property type="entry name" value="Nucleoside Triphosphate Pyrophosphohydrolase"/>
    <property type="match status" value="1"/>
</dbReference>
<evidence type="ECO:0000313" key="9">
    <source>
        <dbReference type="Proteomes" id="UP000539350"/>
    </source>
</evidence>
<gene>
    <name evidence="8" type="ORF">H2508_11540</name>
</gene>
<evidence type="ECO:0000256" key="5">
    <source>
        <dbReference type="ARBA" id="ARBA00022842"/>
    </source>
</evidence>
<dbReference type="InterPro" id="IPR015797">
    <property type="entry name" value="NUDIX_hydrolase-like_dom_sf"/>
</dbReference>
<dbReference type="AlphaFoldDB" id="A0A7W2TXH4"/>
<dbReference type="PROSITE" id="PS51462">
    <property type="entry name" value="NUDIX"/>
    <property type="match status" value="1"/>
</dbReference>
<evidence type="ECO:0000313" key="8">
    <source>
        <dbReference type="EMBL" id="MBA6413742.1"/>
    </source>
</evidence>
<dbReference type="PANTHER" id="PTHR12992:SF11">
    <property type="entry name" value="MITOCHONDRIAL COENZYME A DIPHOSPHATASE NUDT8"/>
    <property type="match status" value="1"/>
</dbReference>
<dbReference type="Proteomes" id="UP000539350">
    <property type="component" value="Unassembled WGS sequence"/>
</dbReference>
<evidence type="ECO:0000259" key="7">
    <source>
        <dbReference type="PROSITE" id="PS51462"/>
    </source>
</evidence>
<accession>A0A7W2TXH4</accession>
<keyword evidence="4" id="KW-0378">Hydrolase</keyword>
<keyword evidence="9" id="KW-1185">Reference proteome</keyword>
<evidence type="ECO:0000256" key="2">
    <source>
        <dbReference type="ARBA" id="ARBA00001946"/>
    </source>
</evidence>
<dbReference type="GO" id="GO:0010945">
    <property type="term" value="F:coenzyme A diphosphatase activity"/>
    <property type="evidence" value="ECO:0007669"/>
    <property type="project" value="InterPro"/>
</dbReference>
<keyword evidence="5" id="KW-0460">Magnesium</keyword>
<evidence type="ECO:0000256" key="1">
    <source>
        <dbReference type="ARBA" id="ARBA00001936"/>
    </source>
</evidence>
<keyword evidence="3" id="KW-0479">Metal-binding</keyword>
<proteinExistence type="predicted"/>
<comment type="cofactor">
    <cofactor evidence="2">
        <name>Mg(2+)</name>
        <dbReference type="ChEBI" id="CHEBI:18420"/>
    </cofactor>
</comment>
<dbReference type="InterPro" id="IPR000086">
    <property type="entry name" value="NUDIX_hydrolase_dom"/>
</dbReference>
<evidence type="ECO:0000256" key="4">
    <source>
        <dbReference type="ARBA" id="ARBA00022801"/>
    </source>
</evidence>
<protein>
    <submittedName>
        <fullName evidence="8">CoA pyrophosphatase</fullName>
    </submittedName>
</protein>
<comment type="cofactor">
    <cofactor evidence="1">
        <name>Mn(2+)</name>
        <dbReference type="ChEBI" id="CHEBI:29035"/>
    </cofactor>
</comment>
<dbReference type="RefSeq" id="WP_182173671.1">
    <property type="nucleotide sequence ID" value="NZ_JACFXU010000015.1"/>
</dbReference>
<dbReference type="PANTHER" id="PTHR12992">
    <property type="entry name" value="NUDIX HYDROLASE"/>
    <property type="match status" value="1"/>
</dbReference>